<evidence type="ECO:0000313" key="4">
    <source>
        <dbReference type="Proteomes" id="UP000291116"/>
    </source>
</evidence>
<dbReference type="OrthoDB" id="608866at2759"/>
<feature type="domain" description="Myb-like" evidence="2">
    <location>
        <begin position="253"/>
        <end position="302"/>
    </location>
</feature>
<dbReference type="EMBL" id="CAACVS010000088">
    <property type="protein sequence ID" value="VEU36380.1"/>
    <property type="molecule type" value="Genomic_DNA"/>
</dbReference>
<feature type="domain" description="Myb-like" evidence="2">
    <location>
        <begin position="131"/>
        <end position="180"/>
    </location>
</feature>
<keyword evidence="4" id="KW-1185">Reference proteome</keyword>
<gene>
    <name evidence="3" type="ORF">PSNMU_V1.4_AUG-EV-PASAV3_0031360</name>
</gene>
<reference evidence="3 4" key="1">
    <citation type="submission" date="2019-01" db="EMBL/GenBank/DDBJ databases">
        <authorList>
            <person name="Ferrante I. M."/>
        </authorList>
    </citation>
    <scope>NUCLEOTIDE SEQUENCE [LARGE SCALE GENOMIC DNA]</scope>
    <source>
        <strain evidence="3 4">B856</strain>
    </source>
</reference>
<protein>
    <recommendedName>
        <fullName evidence="2">Myb-like domain-containing protein</fullName>
    </recommendedName>
</protein>
<evidence type="ECO:0000313" key="3">
    <source>
        <dbReference type="EMBL" id="VEU36380.1"/>
    </source>
</evidence>
<dbReference type="InterPro" id="IPR009057">
    <property type="entry name" value="Homeodomain-like_sf"/>
</dbReference>
<dbReference type="Gene3D" id="1.20.58.1880">
    <property type="match status" value="1"/>
</dbReference>
<dbReference type="InterPro" id="IPR001005">
    <property type="entry name" value="SANT/Myb"/>
</dbReference>
<accession>A0A448Z304</accession>
<dbReference type="CDD" id="cd00167">
    <property type="entry name" value="SANT"/>
    <property type="match status" value="1"/>
</dbReference>
<sequence>MSSSEKADGGWSISATGKRAASFISGLFFGAPGGKDGDENPQPSNKRRKTTTTTSSAEMDLVLETVREHTARAEAREKAAAARAETIEALLEAVLERLEQRKRPAARETFSTPRKPARPLPLNPNPPSASGQKLWTQQERSIVVKGLAAYGMGSAKRVAELLKHRNYSQTRGFMRRNADSIRREIEATTGYATTEAEKQEILDSIAAENEEDGEDDNSNDDDDDDDDDSNEEASGGGDDESESAKPAMPPKRNTGSWSVEEQEAAARGLVIHGTTNTKAIAQMVGTRNTDQVRRYIGRHYHKLLAMGTNSEESSSDSS</sequence>
<name>A0A448Z304_9STRA</name>
<feature type="compositionally biased region" description="Pro residues" evidence="1">
    <location>
        <begin position="118"/>
        <end position="127"/>
    </location>
</feature>
<feature type="region of interest" description="Disordered" evidence="1">
    <location>
        <begin position="101"/>
        <end position="135"/>
    </location>
</feature>
<feature type="region of interest" description="Disordered" evidence="1">
    <location>
        <begin position="27"/>
        <end position="61"/>
    </location>
</feature>
<dbReference type="AlphaFoldDB" id="A0A448Z304"/>
<dbReference type="Proteomes" id="UP000291116">
    <property type="component" value="Unassembled WGS sequence"/>
</dbReference>
<dbReference type="SMART" id="SM00717">
    <property type="entry name" value="SANT"/>
    <property type="match status" value="2"/>
</dbReference>
<dbReference type="SUPFAM" id="SSF46689">
    <property type="entry name" value="Homeodomain-like"/>
    <property type="match status" value="1"/>
</dbReference>
<feature type="region of interest" description="Disordered" evidence="1">
    <location>
        <begin position="208"/>
        <end position="265"/>
    </location>
</feature>
<evidence type="ECO:0000256" key="1">
    <source>
        <dbReference type="SAM" id="MobiDB-lite"/>
    </source>
</evidence>
<feature type="compositionally biased region" description="Acidic residues" evidence="1">
    <location>
        <begin position="208"/>
        <end position="241"/>
    </location>
</feature>
<evidence type="ECO:0000259" key="2">
    <source>
        <dbReference type="SMART" id="SM00717"/>
    </source>
</evidence>
<organism evidence="3 4">
    <name type="scientific">Pseudo-nitzschia multistriata</name>
    <dbReference type="NCBI Taxonomy" id="183589"/>
    <lineage>
        <taxon>Eukaryota</taxon>
        <taxon>Sar</taxon>
        <taxon>Stramenopiles</taxon>
        <taxon>Ochrophyta</taxon>
        <taxon>Bacillariophyta</taxon>
        <taxon>Bacillariophyceae</taxon>
        <taxon>Bacillariophycidae</taxon>
        <taxon>Bacillariales</taxon>
        <taxon>Bacillariaceae</taxon>
        <taxon>Pseudo-nitzschia</taxon>
    </lineage>
</organism>
<proteinExistence type="predicted"/>